<accession>C0NHL7</accession>
<name>C0NHL7_AJECG</name>
<protein>
    <submittedName>
        <fullName evidence="2">Uncharacterized protein</fullName>
    </submittedName>
</protein>
<dbReference type="AlphaFoldDB" id="C0NHL7"/>
<keyword evidence="3" id="KW-1185">Reference proteome</keyword>
<evidence type="ECO:0000313" key="2">
    <source>
        <dbReference type="EMBL" id="EEH09302.1"/>
    </source>
</evidence>
<dbReference type="InParanoid" id="C0NHL7"/>
<evidence type="ECO:0000256" key="1">
    <source>
        <dbReference type="SAM" id="MobiDB-lite"/>
    </source>
</evidence>
<dbReference type="HOGENOM" id="CLU_117705_0_0_1"/>
<dbReference type="Proteomes" id="UP000001631">
    <property type="component" value="Unassembled WGS sequence"/>
</dbReference>
<sequence length="201" mass="22031">MTKQGNNRTGCPYMSRKHKASKHKARRKGKEFEKSNVGQGFETRIVVVGAALDIDIRTPPARVEQQARSAQQVKPTPYSLSPNPLRAAFDTPDIIAGDASALSRKTVQSHAPNRRTSFRFPGPWYPSWGMARIFRVGGSNKIAFEYPGEDCCVISPGVTEKLSFDTAPNIPPRAKVALRDASCLCMKDTANDLATILGSVR</sequence>
<proteinExistence type="predicted"/>
<reference evidence="2" key="1">
    <citation type="submission" date="2009-02" db="EMBL/GenBank/DDBJ databases">
        <title>The Genome Sequence of Ajellomyces capsulatus strain G186AR.</title>
        <authorList>
            <consortium name="The Broad Institute Genome Sequencing Platform"/>
            <person name="Champion M."/>
            <person name="Cuomo C."/>
            <person name="Ma L.-J."/>
            <person name="Henn M.R."/>
            <person name="Sil A."/>
            <person name="Goldman B."/>
            <person name="Young S.K."/>
            <person name="Kodira C.D."/>
            <person name="Zeng Q."/>
            <person name="Koehrsen M."/>
            <person name="Alvarado L."/>
            <person name="Berlin A."/>
            <person name="Borenstein D."/>
            <person name="Chen Z."/>
            <person name="Engels R."/>
            <person name="Freedman E."/>
            <person name="Gellesch M."/>
            <person name="Goldberg J."/>
            <person name="Griggs A."/>
            <person name="Gujja S."/>
            <person name="Heiman D."/>
            <person name="Hepburn T."/>
            <person name="Howarth C."/>
            <person name="Jen D."/>
            <person name="Larson L."/>
            <person name="Lewis B."/>
            <person name="Mehta T."/>
            <person name="Park D."/>
            <person name="Pearson M."/>
            <person name="Roberts A."/>
            <person name="Saif S."/>
            <person name="Shea T."/>
            <person name="Shenoy N."/>
            <person name="Sisk P."/>
            <person name="Stolte C."/>
            <person name="Sykes S."/>
            <person name="Walk T."/>
            <person name="White J."/>
            <person name="Yandava C."/>
            <person name="Klein B."/>
            <person name="McEwen J.G."/>
            <person name="Puccia R."/>
            <person name="Goldman G.H."/>
            <person name="Felipe M.S."/>
            <person name="Nino-Vega G."/>
            <person name="San-Blas G."/>
            <person name="Taylor J."/>
            <person name="Mendoza L."/>
            <person name="Galagan J."/>
            <person name="Nusbaum C."/>
            <person name="Birren B."/>
        </authorList>
    </citation>
    <scope>NUCLEOTIDE SEQUENCE</scope>
    <source>
        <strain evidence="2">G186AR</strain>
    </source>
</reference>
<evidence type="ECO:0000313" key="3">
    <source>
        <dbReference type="Proteomes" id="UP000001631"/>
    </source>
</evidence>
<feature type="compositionally biased region" description="Basic residues" evidence="1">
    <location>
        <begin position="15"/>
        <end position="29"/>
    </location>
</feature>
<gene>
    <name evidence="2" type="ORF">HCBG_02839</name>
</gene>
<organism evidence="2 3">
    <name type="scientific">Ajellomyces capsulatus (strain G186AR / H82 / ATCC MYA-2454 / RMSCC 2432)</name>
    <name type="common">Darling's disease fungus</name>
    <name type="synonym">Histoplasma capsulatum</name>
    <dbReference type="NCBI Taxonomy" id="447093"/>
    <lineage>
        <taxon>Eukaryota</taxon>
        <taxon>Fungi</taxon>
        <taxon>Dikarya</taxon>
        <taxon>Ascomycota</taxon>
        <taxon>Pezizomycotina</taxon>
        <taxon>Eurotiomycetes</taxon>
        <taxon>Eurotiomycetidae</taxon>
        <taxon>Onygenales</taxon>
        <taxon>Ajellomycetaceae</taxon>
        <taxon>Histoplasma</taxon>
    </lineage>
</organism>
<feature type="region of interest" description="Disordered" evidence="1">
    <location>
        <begin position="1"/>
        <end position="34"/>
    </location>
</feature>
<dbReference type="GeneID" id="69035855"/>
<dbReference type="RefSeq" id="XP_045289783.1">
    <property type="nucleotide sequence ID" value="XM_045429888.1"/>
</dbReference>
<dbReference type="EMBL" id="GG663365">
    <property type="protein sequence ID" value="EEH09302.1"/>
    <property type="molecule type" value="Genomic_DNA"/>
</dbReference>